<name>A0A839UJM3_9GAMM</name>
<protein>
    <submittedName>
        <fullName evidence="3">Molybdenum cofactor cytidylyltransferase</fullName>
        <ecNumber evidence="3">2.7.7.76</ecNumber>
    </submittedName>
</protein>
<dbReference type="Proteomes" id="UP000559987">
    <property type="component" value="Unassembled WGS sequence"/>
</dbReference>
<dbReference type="EMBL" id="JACHXZ010000001">
    <property type="protein sequence ID" value="MBB3167783.1"/>
    <property type="molecule type" value="Genomic_DNA"/>
</dbReference>
<sequence>MSVYVLLLAAGASHRFGAPKHLQHWQGRPLLTHMTERAEAVAPGRVRVVLGAHATKLRPLLSAQQVLINAQWQQGMGSSLAFGVSQLPSQARGVIVLLADQVAVSLDDLRALMPTGTSIEPRIVCAEYEGVRGAPAYFSNHFFSELAALRGDQGAKALLTHPVARTVAMPSAAVDIDTVADFENFQQQREIASATAND</sequence>
<dbReference type="InterPro" id="IPR025877">
    <property type="entry name" value="MobA-like_NTP_Trfase"/>
</dbReference>
<keyword evidence="4" id="KW-1185">Reference proteome</keyword>
<organism evidence="3 4">
    <name type="scientific">Simiduia aestuariiviva</name>
    <dbReference type="NCBI Taxonomy" id="1510459"/>
    <lineage>
        <taxon>Bacteria</taxon>
        <taxon>Pseudomonadati</taxon>
        <taxon>Pseudomonadota</taxon>
        <taxon>Gammaproteobacteria</taxon>
        <taxon>Cellvibrionales</taxon>
        <taxon>Cellvibrionaceae</taxon>
        <taxon>Simiduia</taxon>
    </lineage>
</organism>
<evidence type="ECO:0000313" key="4">
    <source>
        <dbReference type="Proteomes" id="UP000559987"/>
    </source>
</evidence>
<reference evidence="3 4" key="1">
    <citation type="submission" date="2020-08" db="EMBL/GenBank/DDBJ databases">
        <title>Genomic Encyclopedia of Type Strains, Phase III (KMG-III): the genomes of soil and plant-associated and newly described type strains.</title>
        <authorList>
            <person name="Whitman W."/>
        </authorList>
    </citation>
    <scope>NUCLEOTIDE SEQUENCE [LARGE SCALE GENOMIC DNA]</scope>
    <source>
        <strain evidence="3 4">CECT 8571</strain>
    </source>
</reference>
<dbReference type="CDD" id="cd04182">
    <property type="entry name" value="GT_2_like_f"/>
    <property type="match status" value="1"/>
</dbReference>
<dbReference type="PANTHER" id="PTHR43777:SF1">
    <property type="entry name" value="MOLYBDENUM COFACTOR CYTIDYLYLTRANSFERASE"/>
    <property type="match status" value="1"/>
</dbReference>
<keyword evidence="3" id="KW-0808">Transferase</keyword>
<comment type="caution">
    <text evidence="3">The sequence shown here is derived from an EMBL/GenBank/DDBJ whole genome shotgun (WGS) entry which is preliminary data.</text>
</comment>
<proteinExistence type="predicted"/>
<gene>
    <name evidence="3" type="ORF">FHS30_000959</name>
</gene>
<keyword evidence="3" id="KW-0548">Nucleotidyltransferase</keyword>
<dbReference type="InterPro" id="IPR029044">
    <property type="entry name" value="Nucleotide-diphossugar_trans"/>
</dbReference>
<dbReference type="GO" id="GO:0061602">
    <property type="term" value="F:molybdenum cofactor cytidylyltransferase activity"/>
    <property type="evidence" value="ECO:0007669"/>
    <property type="project" value="UniProtKB-EC"/>
</dbReference>
<feature type="domain" description="MobA-like NTP transferase" evidence="2">
    <location>
        <begin position="6"/>
        <end position="161"/>
    </location>
</feature>
<dbReference type="PANTHER" id="PTHR43777">
    <property type="entry name" value="MOLYBDENUM COFACTOR CYTIDYLYLTRANSFERASE"/>
    <property type="match status" value="1"/>
</dbReference>
<keyword evidence="1" id="KW-0460">Magnesium</keyword>
<dbReference type="SUPFAM" id="SSF53448">
    <property type="entry name" value="Nucleotide-diphospho-sugar transferases"/>
    <property type="match status" value="1"/>
</dbReference>
<accession>A0A839UJM3</accession>
<evidence type="ECO:0000256" key="1">
    <source>
        <dbReference type="ARBA" id="ARBA00022842"/>
    </source>
</evidence>
<dbReference type="Gene3D" id="3.90.550.10">
    <property type="entry name" value="Spore Coat Polysaccharide Biosynthesis Protein SpsA, Chain A"/>
    <property type="match status" value="1"/>
</dbReference>
<evidence type="ECO:0000313" key="3">
    <source>
        <dbReference type="EMBL" id="MBB3167783.1"/>
    </source>
</evidence>
<dbReference type="AlphaFoldDB" id="A0A839UJM3"/>
<dbReference type="RefSeq" id="WP_183908795.1">
    <property type="nucleotide sequence ID" value="NZ_JACHXZ010000001.1"/>
</dbReference>
<evidence type="ECO:0000259" key="2">
    <source>
        <dbReference type="Pfam" id="PF12804"/>
    </source>
</evidence>
<dbReference type="Pfam" id="PF12804">
    <property type="entry name" value="NTP_transf_3"/>
    <property type="match status" value="1"/>
</dbReference>
<dbReference type="EC" id="2.7.7.76" evidence="3"/>